<feature type="signal peptide" evidence="2">
    <location>
        <begin position="1"/>
        <end position="17"/>
    </location>
</feature>
<feature type="region of interest" description="Disordered" evidence="1">
    <location>
        <begin position="112"/>
        <end position="177"/>
    </location>
</feature>
<comment type="caution">
    <text evidence="3">The sequence shown here is derived from an EMBL/GenBank/DDBJ whole genome shotgun (WGS) entry which is preliminary data.</text>
</comment>
<name>A0AAN5CA21_9BILA</name>
<organism evidence="3 4">
    <name type="scientific">Pristionchus mayeri</name>
    <dbReference type="NCBI Taxonomy" id="1317129"/>
    <lineage>
        <taxon>Eukaryota</taxon>
        <taxon>Metazoa</taxon>
        <taxon>Ecdysozoa</taxon>
        <taxon>Nematoda</taxon>
        <taxon>Chromadorea</taxon>
        <taxon>Rhabditida</taxon>
        <taxon>Rhabditina</taxon>
        <taxon>Diplogasteromorpha</taxon>
        <taxon>Diplogasteroidea</taxon>
        <taxon>Neodiplogasteridae</taxon>
        <taxon>Pristionchus</taxon>
    </lineage>
</organism>
<reference evidence="4" key="1">
    <citation type="submission" date="2022-10" db="EMBL/GenBank/DDBJ databases">
        <title>Genome assembly of Pristionchus species.</title>
        <authorList>
            <person name="Yoshida K."/>
            <person name="Sommer R.J."/>
        </authorList>
    </citation>
    <scope>NUCLEOTIDE SEQUENCE [LARGE SCALE GENOMIC DNA]</scope>
    <source>
        <strain evidence="4">RS5460</strain>
    </source>
</reference>
<feature type="chain" id="PRO_5042999611" evidence="2">
    <location>
        <begin position="18"/>
        <end position="177"/>
    </location>
</feature>
<evidence type="ECO:0000313" key="3">
    <source>
        <dbReference type="EMBL" id="GMR36230.1"/>
    </source>
</evidence>
<evidence type="ECO:0000313" key="4">
    <source>
        <dbReference type="Proteomes" id="UP001328107"/>
    </source>
</evidence>
<protein>
    <submittedName>
        <fullName evidence="3">Uncharacterized protein</fullName>
    </submittedName>
</protein>
<evidence type="ECO:0000256" key="1">
    <source>
        <dbReference type="SAM" id="MobiDB-lite"/>
    </source>
</evidence>
<evidence type="ECO:0000256" key="2">
    <source>
        <dbReference type="SAM" id="SignalP"/>
    </source>
</evidence>
<feature type="non-terminal residue" evidence="3">
    <location>
        <position position="1"/>
    </location>
</feature>
<sequence>DMRLALAIAALALVAYAAPRGDRLARAEKMRERVRKAITFLQQAKSYGEFAINTPTGLYPVGDINAENLPDIFRFRREFEELKNAEQTQLKKIMDTMDAPLAPSTTIAASHDVEGSGVEGSGLEDKPKNKSAAAKKGGKKETKRESPIEEPLLTGDSQSHGPSAWAAAPGKFEASRI</sequence>
<proteinExistence type="predicted"/>
<keyword evidence="4" id="KW-1185">Reference proteome</keyword>
<dbReference type="AlphaFoldDB" id="A0AAN5CA21"/>
<keyword evidence="2" id="KW-0732">Signal</keyword>
<dbReference type="EMBL" id="BTRK01000002">
    <property type="protein sequence ID" value="GMR36230.1"/>
    <property type="molecule type" value="Genomic_DNA"/>
</dbReference>
<dbReference type="Proteomes" id="UP001328107">
    <property type="component" value="Unassembled WGS sequence"/>
</dbReference>
<gene>
    <name evidence="3" type="ORF">PMAYCL1PPCAC_06425</name>
</gene>
<accession>A0AAN5CA21</accession>